<dbReference type="SUPFAM" id="SSF54184">
    <property type="entry name" value="Penicillin-binding protein 2x (pbp-2x), c-terminal domain"/>
    <property type="match status" value="1"/>
</dbReference>
<keyword evidence="3" id="KW-0472">Membrane</keyword>
<dbReference type="Proteomes" id="UP000189733">
    <property type="component" value="Unassembled WGS sequence"/>
</dbReference>
<organism evidence="5 6">
    <name type="scientific">Desulfobaculum bizertense DSM 18034</name>
    <dbReference type="NCBI Taxonomy" id="1121442"/>
    <lineage>
        <taxon>Bacteria</taxon>
        <taxon>Pseudomonadati</taxon>
        <taxon>Thermodesulfobacteriota</taxon>
        <taxon>Desulfovibrionia</taxon>
        <taxon>Desulfovibrionales</taxon>
        <taxon>Desulfovibrionaceae</taxon>
        <taxon>Desulfobaculum</taxon>
    </lineage>
</organism>
<dbReference type="GO" id="GO:0004180">
    <property type="term" value="F:carboxypeptidase activity"/>
    <property type="evidence" value="ECO:0007669"/>
    <property type="project" value="UniProtKB-KW"/>
</dbReference>
<dbReference type="InterPro" id="IPR005311">
    <property type="entry name" value="PBP_dimer"/>
</dbReference>
<evidence type="ECO:0000256" key="2">
    <source>
        <dbReference type="ARBA" id="ARBA00022645"/>
    </source>
</evidence>
<dbReference type="EMBL" id="FUYA01000003">
    <property type="protein sequence ID" value="SKA69680.1"/>
    <property type="molecule type" value="Genomic_DNA"/>
</dbReference>
<keyword evidence="5" id="KW-0132">Cell division</keyword>
<dbReference type="GO" id="GO:0008658">
    <property type="term" value="F:penicillin binding"/>
    <property type="evidence" value="ECO:0007669"/>
    <property type="project" value="InterPro"/>
</dbReference>
<evidence type="ECO:0000256" key="3">
    <source>
        <dbReference type="ARBA" id="ARBA00023136"/>
    </source>
</evidence>
<dbReference type="PANTHER" id="PTHR30627">
    <property type="entry name" value="PEPTIDOGLYCAN D,D-TRANSPEPTIDASE"/>
    <property type="match status" value="1"/>
</dbReference>
<dbReference type="GO" id="GO:0071555">
    <property type="term" value="P:cell wall organization"/>
    <property type="evidence" value="ECO:0007669"/>
    <property type="project" value="TreeGrafter"/>
</dbReference>
<keyword evidence="5" id="KW-0131">Cell cycle</keyword>
<dbReference type="GO" id="GO:0051301">
    <property type="term" value="P:cell division"/>
    <property type="evidence" value="ECO:0007669"/>
    <property type="project" value="UniProtKB-KW"/>
</dbReference>
<evidence type="ECO:0000313" key="6">
    <source>
        <dbReference type="Proteomes" id="UP000189733"/>
    </source>
</evidence>
<evidence type="ECO:0000256" key="1">
    <source>
        <dbReference type="ARBA" id="ARBA00004370"/>
    </source>
</evidence>
<dbReference type="InterPro" id="IPR050515">
    <property type="entry name" value="Beta-lactam/transpept"/>
</dbReference>
<dbReference type="Pfam" id="PF00905">
    <property type="entry name" value="Transpeptidase"/>
    <property type="match status" value="1"/>
</dbReference>
<dbReference type="Gene3D" id="1.10.150.770">
    <property type="match status" value="1"/>
</dbReference>
<dbReference type="InterPro" id="IPR036138">
    <property type="entry name" value="PBP_dimer_sf"/>
</dbReference>
<dbReference type="RefSeq" id="WP_078684489.1">
    <property type="nucleotide sequence ID" value="NZ_FUYA01000003.1"/>
</dbReference>
<keyword evidence="2" id="KW-0645">Protease</keyword>
<protein>
    <submittedName>
        <fullName evidence="5">Cell division protein FtsI (Penicillin-binding protein 3)</fullName>
    </submittedName>
</protein>
<evidence type="ECO:0000259" key="4">
    <source>
        <dbReference type="PROSITE" id="PS51178"/>
    </source>
</evidence>
<dbReference type="SUPFAM" id="SSF56519">
    <property type="entry name" value="Penicillin binding protein dimerisation domain"/>
    <property type="match status" value="1"/>
</dbReference>
<sequence>MRSYSPQHKQEKDWSRIRLALVAGLFGLVWLVLWGRAFQVQVLDGDMLAERARRQHLASEFINGERGRILDRHGRILAQSVQCQSVYARPVQVKNPAQAARSLSRVLNIPANKLVKKLSSRRPFVWLKRQVSDKVAFGVRSLDIGGISLVKEYRRLYPNKWLAGQLLGFCGQDGHGLEGLERSLNTQLTGVQNRQIVQRDARGRKLYLDGEQESPSHGQDVRLTLDADIQAVAEQALSKVVSQYNGKSGVALVAEVESGDILAWAQYPLFNPNSYRQYRSLGWRNRVALDALEPGSTLKPFLIAAALQEGIVAPETAVYCENGRFRLDGVTIRDTHKYEDLSVAEVLKLSSNIGMAKIGLEMGASRYYDYLTKLGFGSRSGLKLPESKGILRNPGTWQRVDLAATSFGQGIAVTALQTARAYVCLADDGVLKPLRLFAGQQPTQPERAVFSPEVTHTVLGMLQAAVEEGTGKRARIEGLTVGGKTGTAQKASRSGGYGKKYLASFVGMIPATHPRYVVLVSVDEPHPVYYGGLVAAPAVREIALKSLAFLGELPEVMTEAASPDSFAAPRELERAVQAAVHRSPDVRNPLLVPDVVGLSLRQAVKIFADAGVMPDLRGTGYIIGKQSPPPGTPWKSAGQAVFWLMPEDGRS</sequence>
<dbReference type="InterPro" id="IPR005543">
    <property type="entry name" value="PASTA_dom"/>
</dbReference>
<dbReference type="Pfam" id="PF03793">
    <property type="entry name" value="PASTA"/>
    <property type="match status" value="1"/>
</dbReference>
<dbReference type="STRING" id="1121442.SAMN02745702_01191"/>
<keyword evidence="6" id="KW-1185">Reference proteome</keyword>
<dbReference type="InterPro" id="IPR012338">
    <property type="entry name" value="Beta-lactam/transpept-like"/>
</dbReference>
<dbReference type="AlphaFoldDB" id="A0A1T4VXE3"/>
<dbReference type="SUPFAM" id="SSF56601">
    <property type="entry name" value="beta-lactamase/transpeptidase-like"/>
    <property type="match status" value="1"/>
</dbReference>
<keyword evidence="2" id="KW-0378">Hydrolase</keyword>
<dbReference type="Pfam" id="PF03717">
    <property type="entry name" value="PBP_dimer"/>
    <property type="match status" value="1"/>
</dbReference>
<feature type="domain" description="PASTA" evidence="4">
    <location>
        <begin position="588"/>
        <end position="651"/>
    </location>
</feature>
<dbReference type="Gene3D" id="3.90.1310.10">
    <property type="entry name" value="Penicillin-binding protein 2a (Domain 2)"/>
    <property type="match status" value="1"/>
</dbReference>
<reference evidence="5 6" key="1">
    <citation type="submission" date="2017-02" db="EMBL/GenBank/DDBJ databases">
        <authorList>
            <person name="Peterson S.W."/>
        </authorList>
    </citation>
    <scope>NUCLEOTIDE SEQUENCE [LARGE SCALE GENOMIC DNA]</scope>
    <source>
        <strain evidence="5 6">DSM 18034</strain>
    </source>
</reference>
<dbReference type="Gene3D" id="3.30.450.330">
    <property type="match status" value="1"/>
</dbReference>
<dbReference type="InterPro" id="IPR001460">
    <property type="entry name" value="PCN-bd_Tpept"/>
</dbReference>
<dbReference type="CDD" id="cd06575">
    <property type="entry name" value="PASTA_Pbp2x-like_2"/>
    <property type="match status" value="1"/>
</dbReference>
<dbReference type="Gene3D" id="3.40.710.10">
    <property type="entry name" value="DD-peptidase/beta-lactamase superfamily"/>
    <property type="match status" value="1"/>
</dbReference>
<evidence type="ECO:0000313" key="5">
    <source>
        <dbReference type="EMBL" id="SKA69680.1"/>
    </source>
</evidence>
<accession>A0A1T4VXE3</accession>
<keyword evidence="2" id="KW-0121">Carboxypeptidase</keyword>
<dbReference type="GO" id="GO:0005886">
    <property type="term" value="C:plasma membrane"/>
    <property type="evidence" value="ECO:0007669"/>
    <property type="project" value="TreeGrafter"/>
</dbReference>
<dbReference type="PANTHER" id="PTHR30627:SF1">
    <property type="entry name" value="PEPTIDOGLYCAN D,D-TRANSPEPTIDASE FTSI"/>
    <property type="match status" value="1"/>
</dbReference>
<dbReference type="OrthoDB" id="9789078at2"/>
<gene>
    <name evidence="5" type="ORF">SAMN02745702_01191</name>
</gene>
<proteinExistence type="predicted"/>
<name>A0A1T4VXE3_9BACT</name>
<comment type="subcellular location">
    <subcellularLocation>
        <location evidence="1">Membrane</location>
    </subcellularLocation>
</comment>
<dbReference type="PROSITE" id="PS51178">
    <property type="entry name" value="PASTA"/>
    <property type="match status" value="1"/>
</dbReference>